<keyword evidence="3" id="KW-0479">Metal-binding</keyword>
<dbReference type="SFLD" id="SFLDS00029">
    <property type="entry name" value="Radical_SAM"/>
    <property type="match status" value="1"/>
</dbReference>
<evidence type="ECO:0000256" key="1">
    <source>
        <dbReference type="ARBA" id="ARBA00001966"/>
    </source>
</evidence>
<name>A0A2M7G242_9BACT</name>
<evidence type="ECO:0000313" key="7">
    <source>
        <dbReference type="EMBL" id="PIW15753.1"/>
    </source>
</evidence>
<evidence type="ECO:0000256" key="5">
    <source>
        <dbReference type="ARBA" id="ARBA00023014"/>
    </source>
</evidence>
<accession>A0A2M7G242</accession>
<dbReference type="InterPro" id="IPR058240">
    <property type="entry name" value="rSAM_sf"/>
</dbReference>
<dbReference type="GO" id="GO:0005829">
    <property type="term" value="C:cytosol"/>
    <property type="evidence" value="ECO:0007669"/>
    <property type="project" value="TreeGrafter"/>
</dbReference>
<evidence type="ECO:0000256" key="2">
    <source>
        <dbReference type="ARBA" id="ARBA00022691"/>
    </source>
</evidence>
<evidence type="ECO:0000259" key="6">
    <source>
        <dbReference type="SMART" id="SM00729"/>
    </source>
</evidence>
<dbReference type="Pfam" id="PF04055">
    <property type="entry name" value="Radical_SAM"/>
    <property type="match status" value="1"/>
</dbReference>
<keyword evidence="4" id="KW-0408">Iron</keyword>
<proteinExistence type="predicted"/>
<dbReference type="AlphaFoldDB" id="A0A2M7G242"/>
<dbReference type="SMART" id="SM00729">
    <property type="entry name" value="Elp3"/>
    <property type="match status" value="1"/>
</dbReference>
<evidence type="ECO:0000313" key="8">
    <source>
        <dbReference type="Proteomes" id="UP000231019"/>
    </source>
</evidence>
<dbReference type="InterPro" id="IPR051198">
    <property type="entry name" value="BchE-like"/>
</dbReference>
<keyword evidence="5" id="KW-0411">Iron-sulfur</keyword>
<dbReference type="Gene3D" id="3.40.50.280">
    <property type="entry name" value="Cobalamin-binding domain"/>
    <property type="match status" value="1"/>
</dbReference>
<dbReference type="GO" id="GO:0051536">
    <property type="term" value="F:iron-sulfur cluster binding"/>
    <property type="evidence" value="ECO:0007669"/>
    <property type="project" value="UniProtKB-KW"/>
</dbReference>
<dbReference type="PANTHER" id="PTHR43409">
    <property type="entry name" value="ANAEROBIC MAGNESIUM-PROTOPORPHYRIN IX MONOMETHYL ESTER CYCLASE-RELATED"/>
    <property type="match status" value="1"/>
</dbReference>
<dbReference type="PANTHER" id="PTHR43409:SF7">
    <property type="entry name" value="BLL1977 PROTEIN"/>
    <property type="match status" value="1"/>
</dbReference>
<dbReference type="InterPro" id="IPR007197">
    <property type="entry name" value="rSAM"/>
</dbReference>
<dbReference type="Gene3D" id="3.80.30.20">
    <property type="entry name" value="tm_1862 like domain"/>
    <property type="match status" value="1"/>
</dbReference>
<gene>
    <name evidence="7" type="ORF">COW36_15910</name>
</gene>
<keyword evidence="2" id="KW-0949">S-adenosyl-L-methionine</keyword>
<dbReference type="SFLD" id="SFLDG01082">
    <property type="entry name" value="B12-binding_domain_containing"/>
    <property type="match status" value="1"/>
</dbReference>
<comment type="caution">
    <text evidence="7">The sequence shown here is derived from an EMBL/GenBank/DDBJ whole genome shotgun (WGS) entry which is preliminary data.</text>
</comment>
<comment type="cofactor">
    <cofactor evidence="1">
        <name>[4Fe-4S] cluster</name>
        <dbReference type="ChEBI" id="CHEBI:49883"/>
    </cofactor>
</comment>
<sequence length="584" mass="66978">MVKTLLVFPPFWEPSQPYLSLPALTAWLRQQGCEVRQWDLNLEFHDRVISQVWLERLLLTRNTEQVRQVLPLEAVVRDFLPQVDAAKDLLRSPQYYEPLAFVEAKAVLEKAYQLLSLPFAPSQCSKRAILLPYRESSSDELAKATADKASNPFLDFYQHYALPELEKNLPDLVGISIADTTQLVAGLTLARMLRERWPQLHITFGGALFSKFAAALVEKPNPGFELFFHSMVSGEGELPLLGLIRALENQSDFASVPGLVWRDQQGQVHRNEPGLPVPMNELPPPDFEGLPLDRYWVPEPILPLLGSKDCYWKDCSFCDHYVSYAPRYRLRKPALMAQDMVLLAQKYGVRRFSFGDETLSPNYARQLSQSLLAQNLDLKWSILSRLQKEFDPETCELIAQGGCQFIMYGLESAHPRVIELMAKGTDPEIAVQVYRNTDAAGIYNYSFIFFGFPTETRAEAETTVRFVEQNHSIMHSLGAGYFFLQKFAPIFKNREKFGITMVHDQDLQDDWSISVRYETLEGLSQEEASEFHQAFMRYLKTLYGQPLWLVDNSRSTLFHYLCHHGKAWMQNYDFTGQVEVQVSS</sequence>
<dbReference type="EMBL" id="PFFQ01000045">
    <property type="protein sequence ID" value="PIW15753.1"/>
    <property type="molecule type" value="Genomic_DNA"/>
</dbReference>
<dbReference type="SUPFAM" id="SSF102114">
    <property type="entry name" value="Radical SAM enzymes"/>
    <property type="match status" value="1"/>
</dbReference>
<dbReference type="GO" id="GO:0046872">
    <property type="term" value="F:metal ion binding"/>
    <property type="evidence" value="ECO:0007669"/>
    <property type="project" value="UniProtKB-KW"/>
</dbReference>
<evidence type="ECO:0000256" key="4">
    <source>
        <dbReference type="ARBA" id="ARBA00023004"/>
    </source>
</evidence>
<dbReference type="GO" id="GO:0003824">
    <property type="term" value="F:catalytic activity"/>
    <property type="evidence" value="ECO:0007669"/>
    <property type="project" value="InterPro"/>
</dbReference>
<evidence type="ECO:0000256" key="3">
    <source>
        <dbReference type="ARBA" id="ARBA00022723"/>
    </source>
</evidence>
<reference evidence="7 8" key="1">
    <citation type="submission" date="2017-09" db="EMBL/GenBank/DDBJ databases">
        <title>Depth-based differentiation of microbial function through sediment-hosted aquifers and enrichment of novel symbionts in the deep terrestrial subsurface.</title>
        <authorList>
            <person name="Probst A.J."/>
            <person name="Ladd B."/>
            <person name="Jarett J.K."/>
            <person name="Geller-Mcgrath D.E."/>
            <person name="Sieber C.M."/>
            <person name="Emerson J.B."/>
            <person name="Anantharaman K."/>
            <person name="Thomas B.C."/>
            <person name="Malmstrom R."/>
            <person name="Stieglmeier M."/>
            <person name="Klingl A."/>
            <person name="Woyke T."/>
            <person name="Ryan C.M."/>
            <person name="Banfield J.F."/>
        </authorList>
    </citation>
    <scope>NUCLEOTIDE SEQUENCE [LARGE SCALE GENOMIC DNA]</scope>
    <source>
        <strain evidence="7">CG17_big_fil_post_rev_8_21_14_2_50_48_46</strain>
    </source>
</reference>
<organism evidence="7 8">
    <name type="scientific">bacterium (Candidatus Blackallbacteria) CG17_big_fil_post_rev_8_21_14_2_50_48_46</name>
    <dbReference type="NCBI Taxonomy" id="2014261"/>
    <lineage>
        <taxon>Bacteria</taxon>
        <taxon>Candidatus Blackallbacteria</taxon>
    </lineage>
</organism>
<dbReference type="Proteomes" id="UP000231019">
    <property type="component" value="Unassembled WGS sequence"/>
</dbReference>
<dbReference type="InterPro" id="IPR006638">
    <property type="entry name" value="Elp3/MiaA/NifB-like_rSAM"/>
</dbReference>
<dbReference type="InterPro" id="IPR023404">
    <property type="entry name" value="rSAM_horseshoe"/>
</dbReference>
<feature type="domain" description="Elp3/MiaA/NifB-like radical SAM core" evidence="6">
    <location>
        <begin position="300"/>
        <end position="513"/>
    </location>
</feature>
<protein>
    <recommendedName>
        <fullName evidence="6">Elp3/MiaA/NifB-like radical SAM core domain-containing protein</fullName>
    </recommendedName>
</protein>